<organism evidence="6 7">
    <name type="scientific">Aaosphaeria arxii CBS 175.79</name>
    <dbReference type="NCBI Taxonomy" id="1450172"/>
    <lineage>
        <taxon>Eukaryota</taxon>
        <taxon>Fungi</taxon>
        <taxon>Dikarya</taxon>
        <taxon>Ascomycota</taxon>
        <taxon>Pezizomycotina</taxon>
        <taxon>Dothideomycetes</taxon>
        <taxon>Pleosporomycetidae</taxon>
        <taxon>Pleosporales</taxon>
        <taxon>Pleosporales incertae sedis</taxon>
        <taxon>Aaosphaeria</taxon>
    </lineage>
</organism>
<dbReference type="PROSITE" id="PS51257">
    <property type="entry name" value="PROKAR_LIPOPROTEIN"/>
    <property type="match status" value="1"/>
</dbReference>
<dbReference type="AlphaFoldDB" id="A0A6A5Y7A1"/>
<proteinExistence type="predicted"/>
<evidence type="ECO:0000256" key="1">
    <source>
        <dbReference type="ARBA" id="ARBA00004141"/>
    </source>
</evidence>
<dbReference type="OrthoDB" id="61370at2759"/>
<dbReference type="EMBL" id="ML978066">
    <property type="protein sequence ID" value="KAF2020907.1"/>
    <property type="molecule type" value="Genomic_DNA"/>
</dbReference>
<keyword evidence="4 5" id="KW-0472">Membrane</keyword>
<feature type="transmembrane region" description="Helical" evidence="5">
    <location>
        <begin position="76"/>
        <end position="99"/>
    </location>
</feature>
<feature type="transmembrane region" description="Helical" evidence="5">
    <location>
        <begin position="111"/>
        <end position="134"/>
    </location>
</feature>
<dbReference type="Pfam" id="PF10242">
    <property type="entry name" value="L_HMGIC_fpl"/>
    <property type="match status" value="1"/>
</dbReference>
<evidence type="ECO:0000256" key="4">
    <source>
        <dbReference type="ARBA" id="ARBA00023136"/>
    </source>
</evidence>
<protein>
    <submittedName>
        <fullName evidence="6">Uncharacterized protein</fullName>
    </submittedName>
</protein>
<dbReference type="GeneID" id="54278157"/>
<keyword evidence="2 5" id="KW-0812">Transmembrane</keyword>
<evidence type="ECO:0000313" key="6">
    <source>
        <dbReference type="EMBL" id="KAF2020907.1"/>
    </source>
</evidence>
<sequence length="218" mass="24110">MTRRTVYGIGLVFAIACTIMTIASIAIPRWVSYSPNDKRQFSIGLHSRCSTVTGTCTSYPKPRDCKGNFCHMWRTVGFLISFAVVVELATLVSFVVIIAGGVQRRTAGWKIASTLLVLGGIIQCAGMAIVAYLFDNDERFFEGWYLDLSWTLCTASWSLLVLTSLGMAASALYLPAEGDYEVIPEYPEIQQDNEQLQTRIAGWNDGYGSGRSYQNAQE</sequence>
<dbReference type="Proteomes" id="UP000799778">
    <property type="component" value="Unassembled WGS sequence"/>
</dbReference>
<dbReference type="GO" id="GO:0016020">
    <property type="term" value="C:membrane"/>
    <property type="evidence" value="ECO:0007669"/>
    <property type="project" value="UniProtKB-SubCell"/>
</dbReference>
<feature type="transmembrane region" description="Helical" evidence="5">
    <location>
        <begin position="154"/>
        <end position="174"/>
    </location>
</feature>
<feature type="transmembrane region" description="Helical" evidence="5">
    <location>
        <begin position="7"/>
        <end position="27"/>
    </location>
</feature>
<evidence type="ECO:0000256" key="2">
    <source>
        <dbReference type="ARBA" id="ARBA00022692"/>
    </source>
</evidence>
<keyword evidence="3 5" id="KW-1133">Transmembrane helix</keyword>
<reference evidence="6" key="1">
    <citation type="journal article" date="2020" name="Stud. Mycol.">
        <title>101 Dothideomycetes genomes: a test case for predicting lifestyles and emergence of pathogens.</title>
        <authorList>
            <person name="Haridas S."/>
            <person name="Albert R."/>
            <person name="Binder M."/>
            <person name="Bloem J."/>
            <person name="Labutti K."/>
            <person name="Salamov A."/>
            <person name="Andreopoulos B."/>
            <person name="Baker S."/>
            <person name="Barry K."/>
            <person name="Bills G."/>
            <person name="Bluhm B."/>
            <person name="Cannon C."/>
            <person name="Castanera R."/>
            <person name="Culley D."/>
            <person name="Daum C."/>
            <person name="Ezra D."/>
            <person name="Gonzalez J."/>
            <person name="Henrissat B."/>
            <person name="Kuo A."/>
            <person name="Liang C."/>
            <person name="Lipzen A."/>
            <person name="Lutzoni F."/>
            <person name="Magnuson J."/>
            <person name="Mondo S."/>
            <person name="Nolan M."/>
            <person name="Ohm R."/>
            <person name="Pangilinan J."/>
            <person name="Park H.-J."/>
            <person name="Ramirez L."/>
            <person name="Alfaro M."/>
            <person name="Sun H."/>
            <person name="Tritt A."/>
            <person name="Yoshinaga Y."/>
            <person name="Zwiers L.-H."/>
            <person name="Turgeon B."/>
            <person name="Goodwin S."/>
            <person name="Spatafora J."/>
            <person name="Crous P."/>
            <person name="Grigoriev I."/>
        </authorList>
    </citation>
    <scope>NUCLEOTIDE SEQUENCE</scope>
    <source>
        <strain evidence="6">CBS 175.79</strain>
    </source>
</reference>
<comment type="subcellular location">
    <subcellularLocation>
        <location evidence="1">Membrane</location>
        <topology evidence="1">Multi-pass membrane protein</topology>
    </subcellularLocation>
</comment>
<accession>A0A6A5Y7A1</accession>
<evidence type="ECO:0000256" key="5">
    <source>
        <dbReference type="SAM" id="Phobius"/>
    </source>
</evidence>
<evidence type="ECO:0000313" key="7">
    <source>
        <dbReference type="Proteomes" id="UP000799778"/>
    </source>
</evidence>
<name>A0A6A5Y7A1_9PLEO</name>
<dbReference type="Gene3D" id="1.20.140.150">
    <property type="match status" value="1"/>
</dbReference>
<evidence type="ECO:0000256" key="3">
    <source>
        <dbReference type="ARBA" id="ARBA00022989"/>
    </source>
</evidence>
<dbReference type="InterPro" id="IPR019372">
    <property type="entry name" value="LHFPL"/>
</dbReference>
<keyword evidence="7" id="KW-1185">Reference proteome</keyword>
<gene>
    <name evidence="6" type="ORF">BU24DRAFT_10711</name>
</gene>
<dbReference type="RefSeq" id="XP_033389246.1">
    <property type="nucleotide sequence ID" value="XM_033520760.1"/>
</dbReference>